<comment type="subcellular location">
    <subcellularLocation>
        <location evidence="1">Secreted</location>
    </subcellularLocation>
</comment>
<keyword evidence="7" id="KW-0325">Glycoprotein</keyword>
<dbReference type="AlphaFoldDB" id="A0AAV7L0Q3"/>
<evidence type="ECO:0000256" key="2">
    <source>
        <dbReference type="ARBA" id="ARBA00009500"/>
    </source>
</evidence>
<name>A0AAV7L0Q3_PLEWA</name>
<dbReference type="Gene3D" id="2.30.39.10">
    <property type="entry name" value="Alpha-1-antitrypsin, domain 1"/>
    <property type="match status" value="1"/>
</dbReference>
<gene>
    <name evidence="14" type="ORF">NDU88_004577</name>
</gene>
<dbReference type="Proteomes" id="UP001066276">
    <property type="component" value="Chromosome 12"/>
</dbReference>
<dbReference type="InterPro" id="IPR023796">
    <property type="entry name" value="Serpin_dom"/>
</dbReference>
<evidence type="ECO:0000313" key="15">
    <source>
        <dbReference type="Proteomes" id="UP001066276"/>
    </source>
</evidence>
<dbReference type="GO" id="GO:0004867">
    <property type="term" value="F:serine-type endopeptidase inhibitor activity"/>
    <property type="evidence" value="ECO:0007669"/>
    <property type="project" value="UniProtKB-KW"/>
</dbReference>
<comment type="subunit">
    <text evidence="11">Forms a heterodimer with TMPRSS7. Interacts with VTN. Binds LRP1B; binding is followed by internalization and degradation. Interacts with PPP1CB. In complex with PLAU/uPA, interacts with PLAUR/uPAR. Interacts with SORL1 and LRP1, either alone or in complex with PLAU; these interactions are abolished in the presence of LRPAP1/RAP. The ternary complex composed of PLAUR-PLAU-PAI1 also interacts with SORL1. Interacts with PLAT/tPA. Also interacts with SORL1, when complexed to PLAT/tPA.</text>
</comment>
<evidence type="ECO:0000256" key="12">
    <source>
        <dbReference type="RuleBase" id="RU000411"/>
    </source>
</evidence>
<dbReference type="GO" id="GO:0010757">
    <property type="term" value="P:negative regulation of plasminogen activation"/>
    <property type="evidence" value="ECO:0007669"/>
    <property type="project" value="TreeGrafter"/>
</dbReference>
<evidence type="ECO:0000256" key="10">
    <source>
        <dbReference type="ARBA" id="ARBA00043166"/>
    </source>
</evidence>
<evidence type="ECO:0000256" key="6">
    <source>
        <dbReference type="ARBA" id="ARBA00022900"/>
    </source>
</evidence>
<evidence type="ECO:0000313" key="14">
    <source>
        <dbReference type="EMBL" id="KAJ1084429.1"/>
    </source>
</evidence>
<dbReference type="FunFam" id="3.30.497.10:FF:000006">
    <property type="entry name" value="Plasminogen activator inhibitor 1"/>
    <property type="match status" value="1"/>
</dbReference>
<sequence>MYTKAWSGGYVHTCTGVQSTEAWSSCSQTVQHIWNICTEHRKQDQEPGTSRMKLSLFTLASLAFCLFVDASLPTEGFGVAELSTDFGMRVFREIIKSSRDGNVVFSPSGVSSVLAMIQMGASGKTRQQIQDAMKYSITERRVSKALRWLRKEITGSWNLDVVNTADALFVQRDMELSTGFMKTFFRAFHQLAKQVDFTNEAQARDIINDWVKIHTEGMITDFLAPDTVNKLTRLVLVNAIYFKGMWKLPFPEKATRERLFHKSDGSTISVPMMAQSAKFNYSEFLTPDGEYYDVIELPYHGEAISMLIAAPYEKTVPLTALTDILDVKLIAHWKNTMKKVTRLLVLPKFSLESECDLKTPLINLGMPDMFDGTVADFTNLSGAESLHVSKALQKVKIEVNESGTKASAATAAVFFGRLAPLEVVMDRPFLFVVRHNPTGAVLFMGQVMEP</sequence>
<protein>
    <recommendedName>
        <fullName evidence="8">Plasminogen activator inhibitor 1</fullName>
    </recommendedName>
    <alternativeName>
        <fullName evidence="9">Endothelial plasminogen activator inhibitor</fullName>
    </alternativeName>
    <alternativeName>
        <fullName evidence="10">Serpin E1</fullName>
    </alternativeName>
</protein>
<evidence type="ECO:0000256" key="7">
    <source>
        <dbReference type="ARBA" id="ARBA00023180"/>
    </source>
</evidence>
<dbReference type="FunFam" id="2.30.39.10:FF:000006">
    <property type="entry name" value="Plasminogen activator inhibitor 1"/>
    <property type="match status" value="1"/>
</dbReference>
<dbReference type="InterPro" id="IPR036186">
    <property type="entry name" value="Serpin_sf"/>
</dbReference>
<keyword evidence="6" id="KW-0722">Serine protease inhibitor</keyword>
<evidence type="ECO:0000256" key="4">
    <source>
        <dbReference type="ARBA" id="ARBA00022690"/>
    </source>
</evidence>
<comment type="caution">
    <text evidence="14">The sequence shown here is derived from an EMBL/GenBank/DDBJ whole genome shotgun (WGS) entry which is preliminary data.</text>
</comment>
<keyword evidence="4" id="KW-0646">Protease inhibitor</keyword>
<accession>A0AAV7L0Q3</accession>
<evidence type="ECO:0000259" key="13">
    <source>
        <dbReference type="SMART" id="SM00093"/>
    </source>
</evidence>
<proteinExistence type="inferred from homology"/>
<evidence type="ECO:0000256" key="3">
    <source>
        <dbReference type="ARBA" id="ARBA00022525"/>
    </source>
</evidence>
<evidence type="ECO:0000256" key="11">
    <source>
        <dbReference type="ARBA" id="ARBA00066062"/>
    </source>
</evidence>
<dbReference type="PROSITE" id="PS00284">
    <property type="entry name" value="SERPIN"/>
    <property type="match status" value="1"/>
</dbReference>
<evidence type="ECO:0000256" key="9">
    <source>
        <dbReference type="ARBA" id="ARBA00041825"/>
    </source>
</evidence>
<evidence type="ECO:0000256" key="5">
    <source>
        <dbReference type="ARBA" id="ARBA00022729"/>
    </source>
</evidence>
<keyword evidence="5" id="KW-0732">Signal</keyword>
<dbReference type="SMART" id="SM00093">
    <property type="entry name" value="SERPIN"/>
    <property type="match status" value="1"/>
</dbReference>
<dbReference type="EMBL" id="JANPWB010000016">
    <property type="protein sequence ID" value="KAJ1084429.1"/>
    <property type="molecule type" value="Genomic_DNA"/>
</dbReference>
<feature type="domain" description="Serpin" evidence="13">
    <location>
        <begin position="88"/>
        <end position="450"/>
    </location>
</feature>
<dbReference type="SUPFAM" id="SSF56574">
    <property type="entry name" value="Serpins"/>
    <property type="match status" value="1"/>
</dbReference>
<evidence type="ECO:0000256" key="8">
    <source>
        <dbReference type="ARBA" id="ARBA00040523"/>
    </source>
</evidence>
<dbReference type="InterPro" id="IPR042185">
    <property type="entry name" value="Serpin_sf_2"/>
</dbReference>
<dbReference type="GO" id="GO:0061044">
    <property type="term" value="P:negative regulation of vascular wound healing"/>
    <property type="evidence" value="ECO:0007669"/>
    <property type="project" value="TreeGrafter"/>
</dbReference>
<reference evidence="14" key="1">
    <citation type="journal article" date="2022" name="bioRxiv">
        <title>Sequencing and chromosome-scale assembly of the giantPleurodeles waltlgenome.</title>
        <authorList>
            <person name="Brown T."/>
            <person name="Elewa A."/>
            <person name="Iarovenko S."/>
            <person name="Subramanian E."/>
            <person name="Araus A.J."/>
            <person name="Petzold A."/>
            <person name="Susuki M."/>
            <person name="Suzuki K.-i.T."/>
            <person name="Hayashi T."/>
            <person name="Toyoda A."/>
            <person name="Oliveira C."/>
            <person name="Osipova E."/>
            <person name="Leigh N.D."/>
            <person name="Simon A."/>
            <person name="Yun M.H."/>
        </authorList>
    </citation>
    <scope>NUCLEOTIDE SEQUENCE</scope>
    <source>
        <strain evidence="14">20211129_DDA</strain>
        <tissue evidence="14">Liver</tissue>
    </source>
</reference>
<dbReference type="GO" id="GO:0005615">
    <property type="term" value="C:extracellular space"/>
    <property type="evidence" value="ECO:0007669"/>
    <property type="project" value="InterPro"/>
</dbReference>
<dbReference type="InterPro" id="IPR000215">
    <property type="entry name" value="Serpin_fam"/>
</dbReference>
<dbReference type="Gene3D" id="3.30.497.10">
    <property type="entry name" value="Antithrombin, subunit I, domain 2"/>
    <property type="match status" value="1"/>
</dbReference>
<keyword evidence="3" id="KW-0964">Secreted</keyword>
<dbReference type="Pfam" id="PF00079">
    <property type="entry name" value="Serpin"/>
    <property type="match status" value="1"/>
</dbReference>
<organism evidence="14 15">
    <name type="scientific">Pleurodeles waltl</name>
    <name type="common">Iberian ribbed newt</name>
    <dbReference type="NCBI Taxonomy" id="8319"/>
    <lineage>
        <taxon>Eukaryota</taxon>
        <taxon>Metazoa</taxon>
        <taxon>Chordata</taxon>
        <taxon>Craniata</taxon>
        <taxon>Vertebrata</taxon>
        <taxon>Euteleostomi</taxon>
        <taxon>Amphibia</taxon>
        <taxon>Batrachia</taxon>
        <taxon>Caudata</taxon>
        <taxon>Salamandroidea</taxon>
        <taxon>Salamandridae</taxon>
        <taxon>Pleurodelinae</taxon>
        <taxon>Pleurodeles</taxon>
    </lineage>
</organism>
<dbReference type="InterPro" id="IPR042178">
    <property type="entry name" value="Serpin_sf_1"/>
</dbReference>
<keyword evidence="15" id="KW-1185">Reference proteome</keyword>
<evidence type="ECO:0000256" key="1">
    <source>
        <dbReference type="ARBA" id="ARBA00004613"/>
    </source>
</evidence>
<dbReference type="PANTHER" id="PTHR11461">
    <property type="entry name" value="SERINE PROTEASE INHIBITOR, SERPIN"/>
    <property type="match status" value="1"/>
</dbReference>
<dbReference type="PANTHER" id="PTHR11461:SF49">
    <property type="entry name" value="PLASMINOGEN ACTIVATOR INHIBITOR 1"/>
    <property type="match status" value="1"/>
</dbReference>
<comment type="similarity">
    <text evidence="2 12">Belongs to the serpin family.</text>
</comment>
<dbReference type="InterPro" id="IPR023795">
    <property type="entry name" value="Serpin_CS"/>
</dbReference>